<keyword evidence="3 8" id="KW-0547">Nucleotide-binding</keyword>
<dbReference type="Gene3D" id="1.10.240.10">
    <property type="entry name" value="Tyrosyl-Transfer RNA Synthetase"/>
    <property type="match status" value="1"/>
</dbReference>
<evidence type="ECO:0000256" key="5">
    <source>
        <dbReference type="ARBA" id="ARBA00022917"/>
    </source>
</evidence>
<keyword evidence="5 8" id="KW-0648">Protein biosynthesis</keyword>
<dbReference type="Gene3D" id="3.40.50.620">
    <property type="entry name" value="HUPs"/>
    <property type="match status" value="1"/>
</dbReference>
<comment type="subunit">
    <text evidence="8">Homodimer.</text>
</comment>
<dbReference type="EMBL" id="LCQQ01000057">
    <property type="protein sequence ID" value="KKW19426.1"/>
    <property type="molecule type" value="Genomic_DNA"/>
</dbReference>
<dbReference type="InterPro" id="IPR001412">
    <property type="entry name" value="aa-tRNA-synth_I_CS"/>
</dbReference>
<name>A0A0G1WKX7_9BACT</name>
<dbReference type="EC" id="6.1.1.2" evidence="8"/>
<evidence type="ECO:0000256" key="9">
    <source>
        <dbReference type="RuleBase" id="RU363036"/>
    </source>
</evidence>
<evidence type="ECO:0000256" key="7">
    <source>
        <dbReference type="ARBA" id="ARBA00049929"/>
    </source>
</evidence>
<evidence type="ECO:0000256" key="6">
    <source>
        <dbReference type="ARBA" id="ARBA00023146"/>
    </source>
</evidence>
<dbReference type="InterPro" id="IPR050203">
    <property type="entry name" value="Trp-tRNA_synthetase"/>
</dbReference>
<dbReference type="GO" id="GO:0005524">
    <property type="term" value="F:ATP binding"/>
    <property type="evidence" value="ECO:0007669"/>
    <property type="project" value="UniProtKB-UniRule"/>
</dbReference>
<evidence type="ECO:0000313" key="10">
    <source>
        <dbReference type="EMBL" id="KKW19426.1"/>
    </source>
</evidence>
<comment type="similarity">
    <text evidence="1 8 9">Belongs to the class-I aminoacyl-tRNA synthetase family.</text>
</comment>
<dbReference type="PRINTS" id="PR01039">
    <property type="entry name" value="TRNASYNTHTRP"/>
</dbReference>
<dbReference type="SUPFAM" id="SSF52374">
    <property type="entry name" value="Nucleotidylyl transferase"/>
    <property type="match status" value="1"/>
</dbReference>
<dbReference type="NCBIfam" id="TIGR00233">
    <property type="entry name" value="trpS"/>
    <property type="match status" value="1"/>
</dbReference>
<keyword evidence="8" id="KW-0963">Cytoplasm</keyword>
<dbReference type="Pfam" id="PF00579">
    <property type="entry name" value="tRNA-synt_1b"/>
    <property type="match status" value="1"/>
</dbReference>
<organism evidence="10 11">
    <name type="scientific">Candidatus Adlerbacteria bacterium GW2011_GWC1_50_9</name>
    <dbReference type="NCBI Taxonomy" id="1618608"/>
    <lineage>
        <taxon>Bacteria</taxon>
        <taxon>Candidatus Adleribacteriota</taxon>
    </lineage>
</organism>
<feature type="binding site" evidence="8">
    <location>
        <position position="134"/>
    </location>
    <ligand>
        <name>L-tryptophan</name>
        <dbReference type="ChEBI" id="CHEBI:57912"/>
    </ligand>
</feature>
<comment type="caution">
    <text evidence="10">The sequence shown here is derived from an EMBL/GenBank/DDBJ whole genome shotgun (WGS) entry which is preliminary data.</text>
</comment>
<dbReference type="InterPro" id="IPR002306">
    <property type="entry name" value="Trp-tRNA-ligase"/>
</dbReference>
<dbReference type="InterPro" id="IPR014729">
    <property type="entry name" value="Rossmann-like_a/b/a_fold"/>
</dbReference>
<feature type="binding site" evidence="8">
    <location>
        <begin position="20"/>
        <end position="21"/>
    </location>
    <ligand>
        <name>ATP</name>
        <dbReference type="ChEBI" id="CHEBI:30616"/>
    </ligand>
</feature>
<dbReference type="GO" id="GO:0004830">
    <property type="term" value="F:tryptophan-tRNA ligase activity"/>
    <property type="evidence" value="ECO:0007669"/>
    <property type="project" value="UniProtKB-UniRule"/>
</dbReference>
<dbReference type="AlphaFoldDB" id="A0A0G1WKX7"/>
<feature type="binding site" evidence="8">
    <location>
        <begin position="146"/>
        <end position="148"/>
    </location>
    <ligand>
        <name>ATP</name>
        <dbReference type="ChEBI" id="CHEBI:30616"/>
    </ligand>
</feature>
<keyword evidence="6 8" id="KW-0030">Aminoacyl-tRNA synthetase</keyword>
<comment type="function">
    <text evidence="8">Catalyzes the attachment of tryptophan to tRNA(Trp).</text>
</comment>
<evidence type="ECO:0000256" key="1">
    <source>
        <dbReference type="ARBA" id="ARBA00005594"/>
    </source>
</evidence>
<evidence type="ECO:0000313" key="11">
    <source>
        <dbReference type="Proteomes" id="UP000034201"/>
    </source>
</evidence>
<dbReference type="PATRIC" id="fig|1618608.3.peg.747"/>
<dbReference type="FunFam" id="1.10.240.10:FF:000002">
    <property type="entry name" value="Tryptophan--tRNA ligase"/>
    <property type="match status" value="1"/>
</dbReference>
<evidence type="ECO:0000256" key="4">
    <source>
        <dbReference type="ARBA" id="ARBA00022840"/>
    </source>
</evidence>
<feature type="short sequence motif" description="'KMSKS' region" evidence="8">
    <location>
        <begin position="194"/>
        <end position="198"/>
    </location>
</feature>
<evidence type="ECO:0000256" key="3">
    <source>
        <dbReference type="ARBA" id="ARBA00022741"/>
    </source>
</evidence>
<feature type="binding site" evidence="8">
    <location>
        <begin position="12"/>
        <end position="14"/>
    </location>
    <ligand>
        <name>ATP</name>
        <dbReference type="ChEBI" id="CHEBI:30616"/>
    </ligand>
</feature>
<evidence type="ECO:0000256" key="8">
    <source>
        <dbReference type="HAMAP-Rule" id="MF_00140"/>
    </source>
</evidence>
<dbReference type="Proteomes" id="UP000034201">
    <property type="component" value="Unassembled WGS sequence"/>
</dbReference>
<protein>
    <recommendedName>
        <fullName evidence="8">Tryptophan--tRNA ligase</fullName>
        <ecNumber evidence="8">6.1.1.2</ecNumber>
    </recommendedName>
    <alternativeName>
        <fullName evidence="8">Tryptophanyl-tRNA synthetase</fullName>
        <shortName evidence="8">TrpRS</shortName>
    </alternativeName>
</protein>
<comment type="subcellular location">
    <subcellularLocation>
        <location evidence="8">Cytoplasm</location>
    </subcellularLocation>
</comment>
<reference evidence="10 11" key="1">
    <citation type="journal article" date="2015" name="Nature">
        <title>rRNA introns, odd ribosomes, and small enigmatic genomes across a large radiation of phyla.</title>
        <authorList>
            <person name="Brown C.T."/>
            <person name="Hug L.A."/>
            <person name="Thomas B.C."/>
            <person name="Sharon I."/>
            <person name="Castelle C.J."/>
            <person name="Singh A."/>
            <person name="Wilkins M.J."/>
            <person name="Williams K.H."/>
            <person name="Banfield J.F."/>
        </authorList>
    </citation>
    <scope>NUCLEOTIDE SEQUENCE [LARGE SCALE GENOMIC DNA]</scope>
</reference>
<dbReference type="CDD" id="cd00806">
    <property type="entry name" value="TrpRS_core"/>
    <property type="match status" value="1"/>
</dbReference>
<comment type="catalytic activity">
    <reaction evidence="7 8">
        <text>tRNA(Trp) + L-tryptophan + ATP = L-tryptophyl-tRNA(Trp) + AMP + diphosphate + H(+)</text>
        <dbReference type="Rhea" id="RHEA:24080"/>
        <dbReference type="Rhea" id="RHEA-COMP:9671"/>
        <dbReference type="Rhea" id="RHEA-COMP:9705"/>
        <dbReference type="ChEBI" id="CHEBI:15378"/>
        <dbReference type="ChEBI" id="CHEBI:30616"/>
        <dbReference type="ChEBI" id="CHEBI:33019"/>
        <dbReference type="ChEBI" id="CHEBI:57912"/>
        <dbReference type="ChEBI" id="CHEBI:78442"/>
        <dbReference type="ChEBI" id="CHEBI:78535"/>
        <dbReference type="ChEBI" id="CHEBI:456215"/>
        <dbReference type="EC" id="6.1.1.2"/>
    </reaction>
</comment>
<dbReference type="GO" id="GO:0005829">
    <property type="term" value="C:cytosol"/>
    <property type="evidence" value="ECO:0007669"/>
    <property type="project" value="TreeGrafter"/>
</dbReference>
<feature type="binding site" evidence="8">
    <location>
        <position position="185"/>
    </location>
    <ligand>
        <name>ATP</name>
        <dbReference type="ChEBI" id="CHEBI:30616"/>
    </ligand>
</feature>
<feature type="binding site" evidence="8">
    <location>
        <begin position="194"/>
        <end position="198"/>
    </location>
    <ligand>
        <name>ATP</name>
        <dbReference type="ChEBI" id="CHEBI:30616"/>
    </ligand>
</feature>
<gene>
    <name evidence="8" type="primary">trpS</name>
    <name evidence="10" type="ORF">UY61_C0057G0003</name>
</gene>
<keyword evidence="4 8" id="KW-0067">ATP-binding</keyword>
<dbReference type="InterPro" id="IPR024109">
    <property type="entry name" value="Trp-tRNA-ligase_bac-type"/>
</dbReference>
<dbReference type="PANTHER" id="PTHR43766:SF1">
    <property type="entry name" value="TRYPTOPHAN--TRNA LIGASE, MITOCHONDRIAL"/>
    <property type="match status" value="1"/>
</dbReference>
<dbReference type="GO" id="GO:0006436">
    <property type="term" value="P:tryptophanyl-tRNA aminoacylation"/>
    <property type="evidence" value="ECO:0007669"/>
    <property type="project" value="UniProtKB-UniRule"/>
</dbReference>
<proteinExistence type="inferred from homology"/>
<dbReference type="InterPro" id="IPR002305">
    <property type="entry name" value="aa-tRNA-synth_Ic"/>
</dbReference>
<dbReference type="HAMAP" id="MF_00140_B">
    <property type="entry name" value="Trp_tRNA_synth_B"/>
    <property type="match status" value="1"/>
</dbReference>
<dbReference type="PANTHER" id="PTHR43766">
    <property type="entry name" value="TRYPTOPHAN--TRNA LIGASE, MITOCHONDRIAL"/>
    <property type="match status" value="1"/>
</dbReference>
<keyword evidence="2 8" id="KW-0436">Ligase</keyword>
<feature type="short sequence motif" description="'HIGH' region" evidence="8">
    <location>
        <begin position="13"/>
        <end position="21"/>
    </location>
</feature>
<sequence>MKNKQVLLSGIQPSGNFHIGNYLGAIKQWVEFQKTHRVFAMIADLHAITIPQEPEMLRKNTLGVARILLACGIDPKKSVLFVQSQIPAHTELGWILNTLTPIGELERMTQFKEKKERAGVLAGLLNYPTLMAADILLYNSDIVPVGEDQIQHIELTRTLARKFNARFGETFKEPKEYVLKETARVMALDDPTKKMSKSATNPNSYIALLDEPEVIRKKIQIAVTDSGKEVAYDETTKPAISNLMRIYSTFSGIGLKEIEVKFSGKGYGEFKRDLADVMVGVLTPIQKRYQILTETNVKAALKKGQKSASKIAGATLVEAKKKAGFLPA</sequence>
<dbReference type="PROSITE" id="PS00178">
    <property type="entry name" value="AA_TRNA_LIGASE_I"/>
    <property type="match status" value="1"/>
</dbReference>
<accession>A0A0G1WKX7</accession>
<evidence type="ECO:0000256" key="2">
    <source>
        <dbReference type="ARBA" id="ARBA00022598"/>
    </source>
</evidence>